<dbReference type="AlphaFoldDB" id="A0A0L0P8Q9"/>
<proteinExistence type="predicted"/>
<reference evidence="3" key="1">
    <citation type="journal article" date="2015" name="BMC Genomics">
        <title>Draft genome of a commonly misdiagnosed multidrug resistant pathogen Candida auris.</title>
        <authorList>
            <person name="Chatterjee S."/>
            <person name="Alampalli S.V."/>
            <person name="Nageshan R.K."/>
            <person name="Chettiar S.T."/>
            <person name="Joshi S."/>
            <person name="Tatu U.S."/>
        </authorList>
    </citation>
    <scope>NUCLEOTIDE SEQUENCE [LARGE SCALE GENOMIC DNA]</scope>
    <source>
        <strain evidence="3">6684</strain>
    </source>
</reference>
<accession>A0A0L0P8Q9</accession>
<evidence type="ECO:0000256" key="1">
    <source>
        <dbReference type="SAM" id="MobiDB-lite"/>
    </source>
</evidence>
<dbReference type="VEuPathDB" id="FungiDB:QG37_00091"/>
<dbReference type="Proteomes" id="UP000037122">
    <property type="component" value="Unassembled WGS sequence"/>
</dbReference>
<organism evidence="2 3">
    <name type="scientific">Candidozyma auris</name>
    <name type="common">Yeast</name>
    <name type="synonym">Candida auris</name>
    <dbReference type="NCBI Taxonomy" id="498019"/>
    <lineage>
        <taxon>Eukaryota</taxon>
        <taxon>Fungi</taxon>
        <taxon>Dikarya</taxon>
        <taxon>Ascomycota</taxon>
        <taxon>Saccharomycotina</taxon>
        <taxon>Pichiomycetes</taxon>
        <taxon>Metschnikowiaceae</taxon>
        <taxon>Candidozyma</taxon>
    </lineage>
</organism>
<evidence type="ECO:0000313" key="3">
    <source>
        <dbReference type="Proteomes" id="UP000037122"/>
    </source>
</evidence>
<evidence type="ECO:0000313" key="2">
    <source>
        <dbReference type="EMBL" id="KNE02719.1"/>
    </source>
</evidence>
<feature type="region of interest" description="Disordered" evidence="1">
    <location>
        <begin position="34"/>
        <end position="57"/>
    </location>
</feature>
<gene>
    <name evidence="2" type="ORF">QG37_00091</name>
</gene>
<sequence length="57" mass="6435">MEPLSLYELHHYQKTSAHQDPLFASMGKEKIDLASEAAKRKTSPTVSGEHARNKKKL</sequence>
<protein>
    <submittedName>
        <fullName evidence="2">Uncharacterized protein</fullName>
    </submittedName>
</protein>
<name>A0A0L0P8Q9_CANAR</name>
<comment type="caution">
    <text evidence="2">The sequence shown here is derived from an EMBL/GenBank/DDBJ whole genome shotgun (WGS) entry which is preliminary data.</text>
</comment>
<dbReference type="EMBL" id="LGST01000002">
    <property type="protein sequence ID" value="KNE02719.1"/>
    <property type="molecule type" value="Genomic_DNA"/>
</dbReference>